<keyword evidence="3" id="KW-0812">Transmembrane</keyword>
<keyword evidence="3" id="KW-0472">Membrane</keyword>
<dbReference type="GO" id="GO:0043709">
    <property type="term" value="P:cell adhesion involved in single-species biofilm formation"/>
    <property type="evidence" value="ECO:0007669"/>
    <property type="project" value="TreeGrafter"/>
</dbReference>
<organism evidence="5 6">
    <name type="scientific">Sulfurospirillum barnesii (strain ATCC 700032 / DSM 10660 / SES-3)</name>
    <dbReference type="NCBI Taxonomy" id="760154"/>
    <lineage>
        <taxon>Bacteria</taxon>
        <taxon>Pseudomonadati</taxon>
        <taxon>Campylobacterota</taxon>
        <taxon>Epsilonproteobacteria</taxon>
        <taxon>Campylobacterales</taxon>
        <taxon>Sulfurospirillaceae</taxon>
        <taxon>Sulfurospirillum</taxon>
    </lineage>
</organism>
<dbReference type="HOGENOM" id="CLU_703834_0_0_7"/>
<comment type="catalytic activity">
    <reaction evidence="2">
        <text>2 GTP = 3',3'-c-di-GMP + 2 diphosphate</text>
        <dbReference type="Rhea" id="RHEA:24898"/>
        <dbReference type="ChEBI" id="CHEBI:33019"/>
        <dbReference type="ChEBI" id="CHEBI:37565"/>
        <dbReference type="ChEBI" id="CHEBI:58805"/>
        <dbReference type="EC" id="2.7.7.65"/>
    </reaction>
</comment>
<evidence type="ECO:0000313" key="5">
    <source>
        <dbReference type="EMBL" id="AFL67778.1"/>
    </source>
</evidence>
<dbReference type="InterPro" id="IPR029787">
    <property type="entry name" value="Nucleotide_cyclase"/>
</dbReference>
<reference evidence="5 6" key="1">
    <citation type="submission" date="2012-06" db="EMBL/GenBank/DDBJ databases">
        <title>Complete sequence of Sulfurospirillum barnesii SES-3.</title>
        <authorList>
            <consortium name="US DOE Joint Genome Institute"/>
            <person name="Lucas S."/>
            <person name="Han J."/>
            <person name="Lapidus A."/>
            <person name="Cheng J.-F."/>
            <person name="Goodwin L."/>
            <person name="Pitluck S."/>
            <person name="Peters L."/>
            <person name="Ovchinnikova G."/>
            <person name="Lu M."/>
            <person name="Detter J.C."/>
            <person name="Han C."/>
            <person name="Tapia R."/>
            <person name="Land M."/>
            <person name="Hauser L."/>
            <person name="Kyrpides N."/>
            <person name="Ivanova N."/>
            <person name="Pagani I."/>
            <person name="Stolz J."/>
            <person name="Arkin A."/>
            <person name="Dehal P."/>
            <person name="Oremland R."/>
            <person name="Saltikov C."/>
            <person name="Basu P."/>
            <person name="Hollibaugh J."/>
            <person name="Newman D."/>
            <person name="Stolyar S."/>
            <person name="Hazen T."/>
            <person name="Woyke T."/>
        </authorList>
    </citation>
    <scope>NUCLEOTIDE SEQUENCE [LARGE SCALE GENOMIC DNA]</scope>
    <source>
        <strain evidence="6">ATCC 700032 / DSM 10660 / SES-3</strain>
    </source>
</reference>
<dbReference type="NCBIfam" id="TIGR00254">
    <property type="entry name" value="GGDEF"/>
    <property type="match status" value="1"/>
</dbReference>
<dbReference type="Pfam" id="PF00990">
    <property type="entry name" value="GGDEF"/>
    <property type="match status" value="1"/>
</dbReference>
<evidence type="ECO:0000256" key="1">
    <source>
        <dbReference type="ARBA" id="ARBA00012528"/>
    </source>
</evidence>
<dbReference type="EMBL" id="CP003333">
    <property type="protein sequence ID" value="AFL67778.1"/>
    <property type="molecule type" value="Genomic_DNA"/>
</dbReference>
<dbReference type="InterPro" id="IPR050469">
    <property type="entry name" value="Diguanylate_Cyclase"/>
</dbReference>
<sequence>MRQNSFYLFAPLVLIVSILLSIFFATIQLEKRIETKIFEISTSDIFSITHNNARTIENLLKGNASYPEALKKYHFLQKRVEEHLNVLVTPHVKYAYLLYRDERGIFRFLGDASFEEEKSFLDQKFDVEGPEWLEIYTTKEPLVIRHTLLQQLSISYLIPILNHGEVELILAIDFSINKIQEINHIIQTIQNGIFGIMGVIALVLIFVIIQTKRFSSIKKSAFTDKLTSVYNRNYLQKYESLINLNEYVIAALDIDYFKKINDTYGHAVGDKVLTQIGHTLLQTIRKDNDIVIRYGGEEFLILAKIDKNANHLIALNVIERIFNAIQKTAFSISEEASIQITISVGVNLFPHQAKDFQEAFKYADIALYHAKHSGRNCIKLYDETLKT</sequence>
<dbReference type="PATRIC" id="fig|760154.4.peg.458"/>
<dbReference type="KEGG" id="sba:Sulba_0460"/>
<feature type="transmembrane region" description="Helical" evidence="3">
    <location>
        <begin position="188"/>
        <end position="209"/>
    </location>
</feature>
<proteinExistence type="predicted"/>
<dbReference type="STRING" id="760154.Sulba_0460"/>
<evidence type="ECO:0000259" key="4">
    <source>
        <dbReference type="PROSITE" id="PS50887"/>
    </source>
</evidence>
<accession>I3XV04</accession>
<dbReference type="CDD" id="cd01949">
    <property type="entry name" value="GGDEF"/>
    <property type="match status" value="1"/>
</dbReference>
<dbReference type="GO" id="GO:0052621">
    <property type="term" value="F:diguanylate cyclase activity"/>
    <property type="evidence" value="ECO:0007669"/>
    <property type="project" value="UniProtKB-EC"/>
</dbReference>
<dbReference type="GO" id="GO:0005886">
    <property type="term" value="C:plasma membrane"/>
    <property type="evidence" value="ECO:0007669"/>
    <property type="project" value="TreeGrafter"/>
</dbReference>
<dbReference type="EC" id="2.7.7.65" evidence="1"/>
<name>I3XV04_SULBS</name>
<dbReference type="SUPFAM" id="SSF55073">
    <property type="entry name" value="Nucleotide cyclase"/>
    <property type="match status" value="1"/>
</dbReference>
<dbReference type="SMART" id="SM00267">
    <property type="entry name" value="GGDEF"/>
    <property type="match status" value="1"/>
</dbReference>
<dbReference type="PANTHER" id="PTHR45138:SF9">
    <property type="entry name" value="DIGUANYLATE CYCLASE DGCM-RELATED"/>
    <property type="match status" value="1"/>
</dbReference>
<dbReference type="Proteomes" id="UP000006176">
    <property type="component" value="Chromosome"/>
</dbReference>
<dbReference type="FunFam" id="3.30.70.270:FF:000001">
    <property type="entry name" value="Diguanylate cyclase domain protein"/>
    <property type="match status" value="1"/>
</dbReference>
<keyword evidence="6" id="KW-1185">Reference proteome</keyword>
<dbReference type="GO" id="GO:1902201">
    <property type="term" value="P:negative regulation of bacterial-type flagellum-dependent cell motility"/>
    <property type="evidence" value="ECO:0007669"/>
    <property type="project" value="TreeGrafter"/>
</dbReference>
<dbReference type="InterPro" id="IPR043128">
    <property type="entry name" value="Rev_trsase/Diguanyl_cyclase"/>
</dbReference>
<dbReference type="InterPro" id="IPR000160">
    <property type="entry name" value="GGDEF_dom"/>
</dbReference>
<dbReference type="AlphaFoldDB" id="I3XV04"/>
<dbReference type="OrthoDB" id="9790732at2"/>
<dbReference type="RefSeq" id="WP_014768658.1">
    <property type="nucleotide sequence ID" value="NC_018002.1"/>
</dbReference>
<dbReference type="Gene3D" id="3.30.70.270">
    <property type="match status" value="1"/>
</dbReference>
<evidence type="ECO:0000256" key="3">
    <source>
        <dbReference type="SAM" id="Phobius"/>
    </source>
</evidence>
<gene>
    <name evidence="5" type="ordered locus">Sulba_0460</name>
</gene>
<dbReference type="eggNOG" id="COG3706">
    <property type="taxonomic scope" value="Bacteria"/>
</dbReference>
<keyword evidence="3" id="KW-1133">Transmembrane helix</keyword>
<protein>
    <recommendedName>
        <fullName evidence="1">diguanylate cyclase</fullName>
        <ecNumber evidence="1">2.7.7.65</ecNumber>
    </recommendedName>
</protein>
<feature type="domain" description="GGDEF" evidence="4">
    <location>
        <begin position="245"/>
        <end position="383"/>
    </location>
</feature>
<feature type="transmembrane region" description="Helical" evidence="3">
    <location>
        <begin position="6"/>
        <end position="27"/>
    </location>
</feature>
<dbReference type="PANTHER" id="PTHR45138">
    <property type="entry name" value="REGULATORY COMPONENTS OF SENSORY TRANSDUCTION SYSTEM"/>
    <property type="match status" value="1"/>
</dbReference>
<evidence type="ECO:0000256" key="2">
    <source>
        <dbReference type="ARBA" id="ARBA00034247"/>
    </source>
</evidence>
<dbReference type="PROSITE" id="PS50887">
    <property type="entry name" value="GGDEF"/>
    <property type="match status" value="1"/>
</dbReference>
<evidence type="ECO:0000313" key="6">
    <source>
        <dbReference type="Proteomes" id="UP000006176"/>
    </source>
</evidence>